<comment type="caution">
    <text evidence="2">The sequence shown here is derived from an EMBL/GenBank/DDBJ whole genome shotgun (WGS) entry which is preliminary data.</text>
</comment>
<evidence type="ECO:0000256" key="1">
    <source>
        <dbReference type="SAM" id="MobiDB-lite"/>
    </source>
</evidence>
<dbReference type="EMBL" id="CAAALY010258278">
    <property type="protein sequence ID" value="VEL38570.1"/>
    <property type="molecule type" value="Genomic_DNA"/>
</dbReference>
<organism evidence="2 3">
    <name type="scientific">Protopolystoma xenopodis</name>
    <dbReference type="NCBI Taxonomy" id="117903"/>
    <lineage>
        <taxon>Eukaryota</taxon>
        <taxon>Metazoa</taxon>
        <taxon>Spiralia</taxon>
        <taxon>Lophotrochozoa</taxon>
        <taxon>Platyhelminthes</taxon>
        <taxon>Monogenea</taxon>
        <taxon>Polyopisthocotylea</taxon>
        <taxon>Polystomatidea</taxon>
        <taxon>Polystomatidae</taxon>
        <taxon>Protopolystoma</taxon>
    </lineage>
</organism>
<proteinExistence type="predicted"/>
<keyword evidence="3" id="KW-1185">Reference proteome</keyword>
<protein>
    <submittedName>
        <fullName evidence="2">Uncharacterized protein</fullName>
    </submittedName>
</protein>
<reference evidence="2" key="1">
    <citation type="submission" date="2018-11" db="EMBL/GenBank/DDBJ databases">
        <authorList>
            <consortium name="Pathogen Informatics"/>
        </authorList>
    </citation>
    <scope>NUCLEOTIDE SEQUENCE</scope>
</reference>
<dbReference type="Proteomes" id="UP000784294">
    <property type="component" value="Unassembled WGS sequence"/>
</dbReference>
<evidence type="ECO:0000313" key="2">
    <source>
        <dbReference type="EMBL" id="VEL38570.1"/>
    </source>
</evidence>
<feature type="region of interest" description="Disordered" evidence="1">
    <location>
        <begin position="1"/>
        <end position="22"/>
    </location>
</feature>
<sequence length="91" mass="9587">MSDEEEDRAGPQIEPAMSGRGVGVSNVTANALGRYGPAGTSNTDQGFRPAFSAVSILFGSLCRWADDGFPALHYGCNFAAHSAYASPVEFR</sequence>
<evidence type="ECO:0000313" key="3">
    <source>
        <dbReference type="Proteomes" id="UP000784294"/>
    </source>
</evidence>
<accession>A0A448XK52</accession>
<dbReference type="AlphaFoldDB" id="A0A448XK52"/>
<name>A0A448XK52_9PLAT</name>
<gene>
    <name evidence="2" type="ORF">PXEA_LOCUS32010</name>
</gene>